<keyword evidence="1" id="KW-0472">Membrane</keyword>
<protein>
    <submittedName>
        <fullName evidence="2">Uncharacterized protein</fullName>
    </submittedName>
</protein>
<accession>A0A9P4R048</accession>
<dbReference type="Proteomes" id="UP000799444">
    <property type="component" value="Unassembled WGS sequence"/>
</dbReference>
<feature type="transmembrane region" description="Helical" evidence="1">
    <location>
        <begin position="29"/>
        <end position="51"/>
    </location>
</feature>
<dbReference type="AlphaFoldDB" id="A0A9P4R048"/>
<reference evidence="2" key="1">
    <citation type="journal article" date="2020" name="Stud. Mycol.">
        <title>101 Dothideomycetes genomes: a test case for predicting lifestyles and emergence of pathogens.</title>
        <authorList>
            <person name="Haridas S."/>
            <person name="Albert R."/>
            <person name="Binder M."/>
            <person name="Bloem J."/>
            <person name="Labutti K."/>
            <person name="Salamov A."/>
            <person name="Andreopoulos B."/>
            <person name="Baker S."/>
            <person name="Barry K."/>
            <person name="Bills G."/>
            <person name="Bluhm B."/>
            <person name="Cannon C."/>
            <person name="Castanera R."/>
            <person name="Culley D."/>
            <person name="Daum C."/>
            <person name="Ezra D."/>
            <person name="Gonzalez J."/>
            <person name="Henrissat B."/>
            <person name="Kuo A."/>
            <person name="Liang C."/>
            <person name="Lipzen A."/>
            <person name="Lutzoni F."/>
            <person name="Magnuson J."/>
            <person name="Mondo S."/>
            <person name="Nolan M."/>
            <person name="Ohm R."/>
            <person name="Pangilinan J."/>
            <person name="Park H.-J."/>
            <person name="Ramirez L."/>
            <person name="Alfaro M."/>
            <person name="Sun H."/>
            <person name="Tritt A."/>
            <person name="Yoshinaga Y."/>
            <person name="Zwiers L.-H."/>
            <person name="Turgeon B."/>
            <person name="Goodwin S."/>
            <person name="Spatafora J."/>
            <person name="Crous P."/>
            <person name="Grigoriev I."/>
        </authorList>
    </citation>
    <scope>NUCLEOTIDE SEQUENCE</scope>
    <source>
        <strain evidence="2">CBS 125425</strain>
    </source>
</reference>
<evidence type="ECO:0000313" key="3">
    <source>
        <dbReference type="Proteomes" id="UP000799444"/>
    </source>
</evidence>
<evidence type="ECO:0000313" key="2">
    <source>
        <dbReference type="EMBL" id="KAF2736089.1"/>
    </source>
</evidence>
<sequence length="80" mass="8554">MNACDMFGPFLSVVQLAANRRMQDVKTGLIVQSLYACGCLPLCLLLSFAFMSAPCLVGYHSWRELISIILLVGGTGGTVA</sequence>
<organism evidence="2 3">
    <name type="scientific">Polyplosphaeria fusca</name>
    <dbReference type="NCBI Taxonomy" id="682080"/>
    <lineage>
        <taxon>Eukaryota</taxon>
        <taxon>Fungi</taxon>
        <taxon>Dikarya</taxon>
        <taxon>Ascomycota</taxon>
        <taxon>Pezizomycotina</taxon>
        <taxon>Dothideomycetes</taxon>
        <taxon>Pleosporomycetidae</taxon>
        <taxon>Pleosporales</taxon>
        <taxon>Tetraplosphaeriaceae</taxon>
        <taxon>Polyplosphaeria</taxon>
    </lineage>
</organism>
<keyword evidence="1" id="KW-1133">Transmembrane helix</keyword>
<evidence type="ECO:0000256" key="1">
    <source>
        <dbReference type="SAM" id="Phobius"/>
    </source>
</evidence>
<keyword evidence="3" id="KW-1185">Reference proteome</keyword>
<gene>
    <name evidence="2" type="ORF">EJ04DRAFT_177380</name>
</gene>
<keyword evidence="1" id="KW-0812">Transmembrane</keyword>
<comment type="caution">
    <text evidence="2">The sequence shown here is derived from an EMBL/GenBank/DDBJ whole genome shotgun (WGS) entry which is preliminary data.</text>
</comment>
<dbReference type="EMBL" id="ML996129">
    <property type="protein sequence ID" value="KAF2736089.1"/>
    <property type="molecule type" value="Genomic_DNA"/>
</dbReference>
<proteinExistence type="predicted"/>
<name>A0A9P4R048_9PLEO</name>